<dbReference type="RefSeq" id="WP_179742866.1">
    <property type="nucleotide sequence ID" value="NZ_JACCAS010000001.1"/>
</dbReference>
<dbReference type="InterPro" id="IPR031893">
    <property type="entry name" value="Phage_tail_APC"/>
</dbReference>
<feature type="domain" description="Phage tail assembly chaperone-like" evidence="2">
    <location>
        <begin position="67"/>
        <end position="133"/>
    </location>
</feature>
<comment type="caution">
    <text evidence="3">The sequence shown here is derived from an EMBL/GenBank/DDBJ whole genome shotgun (WGS) entry which is preliminary data.</text>
</comment>
<evidence type="ECO:0000313" key="3">
    <source>
        <dbReference type="EMBL" id="NYH21375.1"/>
    </source>
</evidence>
<dbReference type="AlphaFoldDB" id="A0A7Y9WJF3"/>
<keyword evidence="4" id="KW-1185">Reference proteome</keyword>
<sequence>MKFSPSMGSGYPEDVEYAELPADLIEVSDADWQSAMARPAGYTFTFSKDGVLSIYPPAEPTADDKAASARAQRDLIMSQCEWVVNRHRDQQDAGSGTSLSTAQYQTWLSYRQSLRDISKQPTWPTSVDWPTAPPAAAEPQE</sequence>
<reference evidence="3 4" key="1">
    <citation type="submission" date="2020-07" db="EMBL/GenBank/DDBJ databases">
        <title>Exploring microbial biodiversity for novel pathways involved in the catabolism of aromatic compounds derived from lignin.</title>
        <authorList>
            <person name="Elkins J."/>
        </authorList>
    </citation>
    <scope>NUCLEOTIDE SEQUENCE [LARGE SCALE GENOMIC DNA]</scope>
    <source>
        <strain evidence="3 4">H2C3C</strain>
    </source>
</reference>
<accession>A0A7Y9WJF3</accession>
<dbReference type="EMBL" id="JACCAS010000001">
    <property type="protein sequence ID" value="NYH21375.1"/>
    <property type="molecule type" value="Genomic_DNA"/>
</dbReference>
<gene>
    <name evidence="3" type="ORF">GGD40_000854</name>
</gene>
<feature type="region of interest" description="Disordered" evidence="1">
    <location>
        <begin position="120"/>
        <end position="141"/>
    </location>
</feature>
<protein>
    <recommendedName>
        <fullName evidence="2">Phage tail assembly chaperone-like domain-containing protein</fullName>
    </recommendedName>
</protein>
<dbReference type="Pfam" id="PF16778">
    <property type="entry name" value="Phage_tail_APC"/>
    <property type="match status" value="1"/>
</dbReference>
<evidence type="ECO:0000259" key="2">
    <source>
        <dbReference type="Pfam" id="PF16778"/>
    </source>
</evidence>
<evidence type="ECO:0000256" key="1">
    <source>
        <dbReference type="SAM" id="MobiDB-lite"/>
    </source>
</evidence>
<evidence type="ECO:0000313" key="4">
    <source>
        <dbReference type="Proteomes" id="UP000540929"/>
    </source>
</evidence>
<organism evidence="3 4">
    <name type="scientific">Paraburkholderia bryophila</name>
    <dbReference type="NCBI Taxonomy" id="420952"/>
    <lineage>
        <taxon>Bacteria</taxon>
        <taxon>Pseudomonadati</taxon>
        <taxon>Pseudomonadota</taxon>
        <taxon>Betaproteobacteria</taxon>
        <taxon>Burkholderiales</taxon>
        <taxon>Burkholderiaceae</taxon>
        <taxon>Paraburkholderia</taxon>
    </lineage>
</organism>
<proteinExistence type="predicted"/>
<name>A0A7Y9WJF3_9BURK</name>
<dbReference type="Gene3D" id="6.10.140.1310">
    <property type="match status" value="1"/>
</dbReference>
<dbReference type="Proteomes" id="UP000540929">
    <property type="component" value="Unassembled WGS sequence"/>
</dbReference>